<comment type="caution">
    <text evidence="2">The sequence shown here is derived from an EMBL/GenBank/DDBJ whole genome shotgun (WGS) entry which is preliminary data.</text>
</comment>
<protein>
    <submittedName>
        <fullName evidence="2">Antitoxin ChpS</fullName>
    </submittedName>
</protein>
<dbReference type="AlphaFoldDB" id="A0A2V2BDA2"/>
<evidence type="ECO:0000313" key="2">
    <source>
        <dbReference type="EMBL" id="PWK94519.1"/>
    </source>
</evidence>
<dbReference type="RefSeq" id="WP_109717969.1">
    <property type="nucleotide sequence ID" value="NZ_QGHF01000010.1"/>
</dbReference>
<dbReference type="GO" id="GO:0003677">
    <property type="term" value="F:DNA binding"/>
    <property type="evidence" value="ECO:0007669"/>
    <property type="project" value="InterPro"/>
</dbReference>
<name>A0A2V2BDA2_9GAMM</name>
<evidence type="ECO:0000259" key="1">
    <source>
        <dbReference type="Pfam" id="PF04014"/>
    </source>
</evidence>
<reference evidence="2 3" key="1">
    <citation type="submission" date="2018-05" db="EMBL/GenBank/DDBJ databases">
        <title>Genomic Encyclopedia of Type Strains, Phase IV (KMG-V): Genome sequencing to study the core and pangenomes of soil and plant-associated prokaryotes.</title>
        <authorList>
            <person name="Whitman W."/>
        </authorList>
    </citation>
    <scope>NUCLEOTIDE SEQUENCE [LARGE SCALE GENOMIC DNA]</scope>
    <source>
        <strain evidence="2 3">PNA 200-10</strain>
    </source>
</reference>
<dbReference type="InterPro" id="IPR007159">
    <property type="entry name" value="SpoVT-AbrB_dom"/>
</dbReference>
<gene>
    <name evidence="2" type="ORF">C7431_11013</name>
</gene>
<organism evidence="2 3">
    <name type="scientific">Pantoea allii</name>
    <dbReference type="NCBI Taxonomy" id="574096"/>
    <lineage>
        <taxon>Bacteria</taxon>
        <taxon>Pseudomonadati</taxon>
        <taxon>Pseudomonadota</taxon>
        <taxon>Gammaproteobacteria</taxon>
        <taxon>Enterobacterales</taxon>
        <taxon>Erwiniaceae</taxon>
        <taxon>Pantoea</taxon>
    </lineage>
</organism>
<dbReference type="InterPro" id="IPR037914">
    <property type="entry name" value="SpoVT-AbrB_sf"/>
</dbReference>
<feature type="domain" description="SpoVT-AbrB" evidence="1">
    <location>
        <begin position="8"/>
        <end position="50"/>
    </location>
</feature>
<dbReference type="Proteomes" id="UP000245981">
    <property type="component" value="Unassembled WGS sequence"/>
</dbReference>
<evidence type="ECO:0000313" key="3">
    <source>
        <dbReference type="Proteomes" id="UP000245981"/>
    </source>
</evidence>
<accession>A0A2V2BDA2</accession>
<sequence>MSVTTLRQQGRGLVLTIPDEVAERAGLSAGTLMNITTDGDSVMICPSRRVPRGRKTVAQLLAGIDQNDIRLLNAKVTG</sequence>
<dbReference type="SUPFAM" id="SSF89447">
    <property type="entry name" value="AbrB/MazE/MraZ-like"/>
    <property type="match status" value="1"/>
</dbReference>
<proteinExistence type="predicted"/>
<dbReference type="Gene3D" id="2.10.260.10">
    <property type="match status" value="1"/>
</dbReference>
<dbReference type="OrthoDB" id="6506020at2"/>
<dbReference type="Pfam" id="PF04014">
    <property type="entry name" value="MazE_antitoxin"/>
    <property type="match status" value="1"/>
</dbReference>
<dbReference type="EMBL" id="QGHF01000010">
    <property type="protein sequence ID" value="PWK94519.1"/>
    <property type="molecule type" value="Genomic_DNA"/>
</dbReference>